<keyword evidence="1" id="KW-0472">Membrane</keyword>
<dbReference type="EMBL" id="CP062006">
    <property type="protein sequence ID" value="QTC87346.1"/>
    <property type="molecule type" value="Genomic_DNA"/>
</dbReference>
<keyword evidence="1" id="KW-1133">Transmembrane helix</keyword>
<dbReference type="RefSeq" id="WP_207823573.1">
    <property type="nucleotide sequence ID" value="NZ_CP062006.1"/>
</dbReference>
<evidence type="ECO:0000313" key="3">
    <source>
        <dbReference type="Proteomes" id="UP000663942"/>
    </source>
</evidence>
<evidence type="ECO:0000256" key="1">
    <source>
        <dbReference type="SAM" id="Phobius"/>
    </source>
</evidence>
<feature type="transmembrane region" description="Helical" evidence="1">
    <location>
        <begin position="83"/>
        <end position="103"/>
    </location>
</feature>
<name>A0ABX7SLM9_9CAUL</name>
<keyword evidence="3" id="KW-1185">Reference proteome</keyword>
<reference evidence="2 3" key="1">
    <citation type="submission" date="2020-09" db="EMBL/GenBank/DDBJ databases">
        <title>Brevundimonas sp. LVF1 isolated from an oligotrophic pond in Goettingen, Germany.</title>
        <authorList>
            <person name="Friedrich I."/>
            <person name="Klassen A."/>
            <person name="Neubauer H."/>
            <person name="Schneider D."/>
            <person name="Hertel R."/>
            <person name="Daniel R."/>
        </authorList>
    </citation>
    <scope>NUCLEOTIDE SEQUENCE [LARGE SCALE GENOMIC DNA]</scope>
    <source>
        <strain evidence="2 3">LVF1</strain>
    </source>
</reference>
<protein>
    <submittedName>
        <fullName evidence="2">Uncharacterized protein</fullName>
    </submittedName>
</protein>
<keyword evidence="1" id="KW-0812">Transmembrane</keyword>
<evidence type="ECO:0000313" key="2">
    <source>
        <dbReference type="EMBL" id="QTC87346.1"/>
    </source>
</evidence>
<gene>
    <name evidence="2" type="ORF">IFE19_14820</name>
</gene>
<organism evidence="2 3">
    <name type="scientific">Brevundimonas pondensis</name>
    <dbReference type="NCBI Taxonomy" id="2774189"/>
    <lineage>
        <taxon>Bacteria</taxon>
        <taxon>Pseudomonadati</taxon>
        <taxon>Pseudomonadota</taxon>
        <taxon>Alphaproteobacteria</taxon>
        <taxon>Caulobacterales</taxon>
        <taxon>Caulobacteraceae</taxon>
        <taxon>Brevundimonas</taxon>
    </lineage>
</organism>
<dbReference type="Proteomes" id="UP000663942">
    <property type="component" value="Chromosome"/>
</dbReference>
<feature type="transmembrane region" description="Helical" evidence="1">
    <location>
        <begin position="44"/>
        <end position="63"/>
    </location>
</feature>
<sequence>MAGKRKLLIQSAVGLGLVVLAALVTGGVLGFMKASGQDVMSSSAALWTVGVFAVFTMLVAMWVSLKWMSSIDEAAQEAHKWAWYWGGSSGMAVGGALVIMASLPQAAAIDIPAWYADRVDPAAYAATGAFAMLTLMLIGYGVAWAWWWLGRR</sequence>
<feature type="transmembrane region" description="Helical" evidence="1">
    <location>
        <begin position="12"/>
        <end position="32"/>
    </location>
</feature>
<feature type="transmembrane region" description="Helical" evidence="1">
    <location>
        <begin position="123"/>
        <end position="149"/>
    </location>
</feature>
<proteinExistence type="predicted"/>
<accession>A0ABX7SLM9</accession>